<evidence type="ECO:0000313" key="1">
    <source>
        <dbReference type="EMBL" id="RKK10830.1"/>
    </source>
</evidence>
<dbReference type="EMBL" id="MRCU01000010">
    <property type="protein sequence ID" value="RKK10830.1"/>
    <property type="molecule type" value="Genomic_DNA"/>
</dbReference>
<gene>
    <name evidence="1" type="ORF">BFJ65_g14825</name>
</gene>
<evidence type="ECO:0000313" key="2">
    <source>
        <dbReference type="Proteomes" id="UP000270866"/>
    </source>
</evidence>
<organism evidence="1 2">
    <name type="scientific">Fusarium oxysporum f. sp. cepae</name>
    <dbReference type="NCBI Taxonomy" id="396571"/>
    <lineage>
        <taxon>Eukaryota</taxon>
        <taxon>Fungi</taxon>
        <taxon>Dikarya</taxon>
        <taxon>Ascomycota</taxon>
        <taxon>Pezizomycotina</taxon>
        <taxon>Sordariomycetes</taxon>
        <taxon>Hypocreomycetidae</taxon>
        <taxon>Hypocreales</taxon>
        <taxon>Nectriaceae</taxon>
        <taxon>Fusarium</taxon>
        <taxon>Fusarium oxysporum species complex</taxon>
    </lineage>
</organism>
<name>A0A3L6N2L5_FUSOX</name>
<comment type="caution">
    <text evidence="1">The sequence shown here is derived from an EMBL/GenBank/DDBJ whole genome shotgun (WGS) entry which is preliminary data.</text>
</comment>
<dbReference type="AlphaFoldDB" id="A0A3L6N2L5"/>
<accession>A0A3L6N2L5</accession>
<protein>
    <recommendedName>
        <fullName evidence="3">Prion-inhibition and propagation HeLo domain-containing protein</fullName>
    </recommendedName>
</protein>
<dbReference type="Proteomes" id="UP000270866">
    <property type="component" value="Unassembled WGS sequence"/>
</dbReference>
<evidence type="ECO:0008006" key="3">
    <source>
        <dbReference type="Google" id="ProtNLM"/>
    </source>
</evidence>
<proteinExistence type="predicted"/>
<sequence length="160" mass="18516">MTNIADRVSTCIDKFKALRKILSRQADETPDKNSQRNTSNISLPMLQKEQERLEDWNKKFVVYEEGEKSLDDRLENAPRIRDQVVGLLRNLEKSLQDTADILTGKLIPWDQDLSQVEMSDEDLDGEIDGSETTELSQIRRHIVGNIDYLFRLDLVRPRAT</sequence>
<reference evidence="1 2" key="1">
    <citation type="journal article" date="2018" name="Sci. Rep.">
        <title>Characterisation of pathogen-specific regions and novel effector candidates in Fusarium oxysporum f. sp. cepae.</title>
        <authorList>
            <person name="Armitage A.D."/>
            <person name="Taylor A."/>
            <person name="Sobczyk M.K."/>
            <person name="Baxter L."/>
            <person name="Greenfield B.P."/>
            <person name="Bates H.J."/>
            <person name="Wilson F."/>
            <person name="Jackson A.C."/>
            <person name="Ott S."/>
            <person name="Harrison R.J."/>
            <person name="Clarkson J.P."/>
        </authorList>
    </citation>
    <scope>NUCLEOTIDE SEQUENCE [LARGE SCALE GENOMIC DNA]</scope>
    <source>
        <strain evidence="1 2">FoC_Fus2</strain>
    </source>
</reference>